<organism evidence="2 3">
    <name type="scientific">Barnesiella viscericola</name>
    <dbReference type="NCBI Taxonomy" id="397865"/>
    <lineage>
        <taxon>Bacteria</taxon>
        <taxon>Pseudomonadati</taxon>
        <taxon>Bacteroidota</taxon>
        <taxon>Bacteroidia</taxon>
        <taxon>Bacteroidales</taxon>
        <taxon>Barnesiellaceae</taxon>
        <taxon>Barnesiella</taxon>
    </lineage>
</organism>
<gene>
    <name evidence="2" type="ORF">K8U91_06440</name>
</gene>
<reference evidence="2" key="1">
    <citation type="journal article" date="2021" name="PeerJ">
        <title>Extensive microbial diversity within the chicken gut microbiome revealed by metagenomics and culture.</title>
        <authorList>
            <person name="Gilroy R."/>
            <person name="Ravi A."/>
            <person name="Getino M."/>
            <person name="Pursley I."/>
            <person name="Horton D.L."/>
            <person name="Alikhan N.F."/>
            <person name="Baker D."/>
            <person name="Gharbi K."/>
            <person name="Hall N."/>
            <person name="Watson M."/>
            <person name="Adriaenssens E.M."/>
            <person name="Foster-Nyarko E."/>
            <person name="Jarju S."/>
            <person name="Secka A."/>
            <person name="Antonio M."/>
            <person name="Oren A."/>
            <person name="Chaudhuri R.R."/>
            <person name="La Ragione R."/>
            <person name="Hildebrand F."/>
            <person name="Pallen M.J."/>
        </authorList>
    </citation>
    <scope>NUCLEOTIDE SEQUENCE</scope>
    <source>
        <strain evidence="2">CHK121-7720</strain>
    </source>
</reference>
<comment type="caution">
    <text evidence="2">The sequence shown here is derived from an EMBL/GenBank/DDBJ whole genome shotgun (WGS) entry which is preliminary data.</text>
</comment>
<reference evidence="2" key="2">
    <citation type="submission" date="2021-09" db="EMBL/GenBank/DDBJ databases">
        <authorList>
            <person name="Gilroy R."/>
        </authorList>
    </citation>
    <scope>NUCLEOTIDE SEQUENCE</scope>
    <source>
        <strain evidence="2">CHK121-7720</strain>
    </source>
</reference>
<dbReference type="RefSeq" id="WP_273306145.1">
    <property type="nucleotide sequence ID" value="NZ_CAMLUE010000015.1"/>
</dbReference>
<dbReference type="Proteomes" id="UP000757103">
    <property type="component" value="Unassembled WGS sequence"/>
</dbReference>
<evidence type="ECO:0000313" key="3">
    <source>
        <dbReference type="Proteomes" id="UP000757103"/>
    </source>
</evidence>
<name>A0A921SV93_9BACT</name>
<dbReference type="AlphaFoldDB" id="A0A921SV93"/>
<evidence type="ECO:0000256" key="1">
    <source>
        <dbReference type="SAM" id="SignalP"/>
    </source>
</evidence>
<dbReference type="EMBL" id="DYUD01000021">
    <property type="protein sequence ID" value="HJG89092.1"/>
    <property type="molecule type" value="Genomic_DNA"/>
</dbReference>
<protein>
    <recommendedName>
        <fullName evidence="4">Lipoprotein</fullName>
    </recommendedName>
</protein>
<evidence type="ECO:0008006" key="4">
    <source>
        <dbReference type="Google" id="ProtNLM"/>
    </source>
</evidence>
<feature type="chain" id="PRO_5037665751" description="Lipoprotein" evidence="1">
    <location>
        <begin position="23"/>
        <end position="189"/>
    </location>
</feature>
<sequence>MKPAAWLLVCAGFLFCSSSITDDECRYDSKPPYRSFILENYSEESAKHYFDTAPIDNWEGIWLMTENGERVSIERFKDARFSEIFTHRIVKLESGVRSEIPMGTVIGYLSRGVAANTCFVWLYKKRLTGAILYKPERFSARLTPDLTGILFSGNKAKNLEDLFDPRSGFVKLYPKQVSEDTENREIRYL</sequence>
<accession>A0A921SV93</accession>
<proteinExistence type="predicted"/>
<feature type="signal peptide" evidence="1">
    <location>
        <begin position="1"/>
        <end position="22"/>
    </location>
</feature>
<keyword evidence="1" id="KW-0732">Signal</keyword>
<evidence type="ECO:0000313" key="2">
    <source>
        <dbReference type="EMBL" id="HJG89092.1"/>
    </source>
</evidence>